<reference evidence="1 2" key="1">
    <citation type="submission" date="2019-09" db="EMBL/GenBank/DDBJ databases">
        <title>Reversal of blaTEM antimicrobial resistance by CRISPR-Cas9 in clinical E. coli and other Enterobacteriaceae strains.</title>
        <authorList>
            <person name="Tagliaferri T."/>
            <person name="Guimaraes N."/>
            <person name="Pereira M."/>
            <person name="Felicori L."/>
            <person name="Horz H.-P."/>
            <person name="Santos S."/>
            <person name="Mendes T."/>
        </authorList>
    </citation>
    <scope>NUCLEOTIDE SEQUENCE [LARGE SCALE GENOMIC DNA]</scope>
    <source>
        <strain evidence="1 2">E2_blaTEM_MG</strain>
    </source>
</reference>
<protein>
    <submittedName>
        <fullName evidence="1">Short-chain dehydrogenase</fullName>
    </submittedName>
</protein>
<evidence type="ECO:0000313" key="2">
    <source>
        <dbReference type="Proteomes" id="UP000476281"/>
    </source>
</evidence>
<name>A0A6L3XUX3_9ENTR</name>
<evidence type="ECO:0000313" key="1">
    <source>
        <dbReference type="EMBL" id="KAB2507043.1"/>
    </source>
</evidence>
<sequence>MSERIALVTGGSRGLGKNAVLKLAAEGTGITLPWNN</sequence>
<dbReference type="SUPFAM" id="SSF51735">
    <property type="entry name" value="NAD(P)-binding Rossmann-fold domains"/>
    <property type="match status" value="1"/>
</dbReference>
<feature type="non-terminal residue" evidence="1">
    <location>
        <position position="36"/>
    </location>
</feature>
<gene>
    <name evidence="1" type="ORF">F9C29_22125</name>
</gene>
<dbReference type="EMBL" id="WBSZ01001008">
    <property type="protein sequence ID" value="KAB2507043.1"/>
    <property type="molecule type" value="Genomic_DNA"/>
</dbReference>
<comment type="caution">
    <text evidence="1">The sequence shown here is derived from an EMBL/GenBank/DDBJ whole genome shotgun (WGS) entry which is preliminary data.</text>
</comment>
<organism evidence="1 2">
    <name type="scientific">Enterobacter hormaechei</name>
    <dbReference type="NCBI Taxonomy" id="158836"/>
    <lineage>
        <taxon>Bacteria</taxon>
        <taxon>Pseudomonadati</taxon>
        <taxon>Pseudomonadota</taxon>
        <taxon>Gammaproteobacteria</taxon>
        <taxon>Enterobacterales</taxon>
        <taxon>Enterobacteriaceae</taxon>
        <taxon>Enterobacter</taxon>
        <taxon>Enterobacter cloacae complex</taxon>
    </lineage>
</organism>
<dbReference type="InterPro" id="IPR036291">
    <property type="entry name" value="NAD(P)-bd_dom_sf"/>
</dbReference>
<dbReference type="Gene3D" id="3.40.50.720">
    <property type="entry name" value="NAD(P)-binding Rossmann-like Domain"/>
    <property type="match status" value="1"/>
</dbReference>
<proteinExistence type="predicted"/>
<accession>A0A6L3XUX3</accession>
<dbReference type="AlphaFoldDB" id="A0A6L3XUX3"/>
<dbReference type="Proteomes" id="UP000476281">
    <property type="component" value="Unassembled WGS sequence"/>
</dbReference>